<dbReference type="PANTHER" id="PTHR13604:SF0">
    <property type="entry name" value="ABASIC SITE PROCESSING PROTEIN HMCES"/>
    <property type="match status" value="1"/>
</dbReference>
<comment type="caution">
    <text evidence="9">The sequence shown here is derived from an EMBL/GenBank/DDBJ whole genome shotgun (WGS) entry which is preliminary data.</text>
</comment>
<dbReference type="GO" id="GO:0106300">
    <property type="term" value="P:protein-DNA covalent cross-linking repair"/>
    <property type="evidence" value="ECO:0007669"/>
    <property type="project" value="InterPro"/>
</dbReference>
<keyword evidence="2 8" id="KW-0645">Protease</keyword>
<reference evidence="9" key="2">
    <citation type="submission" date="2021-04" db="EMBL/GenBank/DDBJ databases">
        <authorList>
            <person name="Gilroy R."/>
        </authorList>
    </citation>
    <scope>NUCLEOTIDE SEQUENCE</scope>
    <source>
        <strain evidence="9">ChiHjej13B12-24818</strain>
    </source>
</reference>
<dbReference type="InterPro" id="IPR036590">
    <property type="entry name" value="SRAP-like"/>
</dbReference>
<keyword evidence="3" id="KW-0227">DNA damage</keyword>
<evidence type="ECO:0000256" key="7">
    <source>
        <dbReference type="ARBA" id="ARBA00023239"/>
    </source>
</evidence>
<dbReference type="Pfam" id="PF02586">
    <property type="entry name" value="SRAP"/>
    <property type="match status" value="1"/>
</dbReference>
<dbReference type="PANTHER" id="PTHR13604">
    <property type="entry name" value="DC12-RELATED"/>
    <property type="match status" value="1"/>
</dbReference>
<dbReference type="SUPFAM" id="SSF143081">
    <property type="entry name" value="BB1717-like"/>
    <property type="match status" value="1"/>
</dbReference>
<keyword evidence="5" id="KW-0190">Covalent protein-DNA linkage</keyword>
<protein>
    <recommendedName>
        <fullName evidence="8">Abasic site processing protein</fullName>
        <ecNumber evidence="8">3.4.-.-</ecNumber>
    </recommendedName>
</protein>
<comment type="similarity">
    <text evidence="1 8">Belongs to the SOS response-associated peptidase family.</text>
</comment>
<dbReference type="GO" id="GO:0016829">
    <property type="term" value="F:lyase activity"/>
    <property type="evidence" value="ECO:0007669"/>
    <property type="project" value="UniProtKB-KW"/>
</dbReference>
<accession>A0A9D2RPW2</accession>
<dbReference type="Gene3D" id="3.90.1680.10">
    <property type="entry name" value="SOS response associated peptidase-like"/>
    <property type="match status" value="1"/>
</dbReference>
<organism evidence="9 10">
    <name type="scientific">Candidatus Brachybacterium merdavium</name>
    <dbReference type="NCBI Taxonomy" id="2838513"/>
    <lineage>
        <taxon>Bacteria</taxon>
        <taxon>Bacillati</taxon>
        <taxon>Actinomycetota</taxon>
        <taxon>Actinomycetes</taxon>
        <taxon>Micrococcales</taxon>
        <taxon>Dermabacteraceae</taxon>
        <taxon>Brachybacterium</taxon>
    </lineage>
</organism>
<sequence length="238" mass="26141">MCGRFTLAFDGDGLLRSYVAASRDRAAQWEPTYSIAPRTKAPVVREFIDGGQVHRCLELARWGLHPGWAKDKGPRPINARLETVSTNGMFRGAFSSARAVIPMTGYYEWVEAADGGKDPFFIHHPEGQLLHAAGLTAARKDEADAWDISFTVITREARDAGGEVHDRMPAFLTEDALEEWLFPGKLEADQKAPLLAQLEAVSTAIAGQLVTRPVDRQVNNVRTVDRSDPSLIEELGGS</sequence>
<evidence type="ECO:0000256" key="1">
    <source>
        <dbReference type="ARBA" id="ARBA00008136"/>
    </source>
</evidence>
<evidence type="ECO:0000256" key="3">
    <source>
        <dbReference type="ARBA" id="ARBA00022763"/>
    </source>
</evidence>
<evidence type="ECO:0000256" key="5">
    <source>
        <dbReference type="ARBA" id="ARBA00023124"/>
    </source>
</evidence>
<dbReference type="EC" id="3.4.-.-" evidence="8"/>
<evidence type="ECO:0000313" key="10">
    <source>
        <dbReference type="Proteomes" id="UP000823823"/>
    </source>
</evidence>
<evidence type="ECO:0000256" key="6">
    <source>
        <dbReference type="ARBA" id="ARBA00023125"/>
    </source>
</evidence>
<dbReference type="InterPro" id="IPR003738">
    <property type="entry name" value="SRAP"/>
</dbReference>
<keyword evidence="7" id="KW-0456">Lyase</keyword>
<evidence type="ECO:0000256" key="8">
    <source>
        <dbReference type="RuleBase" id="RU364100"/>
    </source>
</evidence>
<reference evidence="9" key="1">
    <citation type="journal article" date="2021" name="PeerJ">
        <title>Extensive microbial diversity within the chicken gut microbiome revealed by metagenomics and culture.</title>
        <authorList>
            <person name="Gilroy R."/>
            <person name="Ravi A."/>
            <person name="Getino M."/>
            <person name="Pursley I."/>
            <person name="Horton D.L."/>
            <person name="Alikhan N.F."/>
            <person name="Baker D."/>
            <person name="Gharbi K."/>
            <person name="Hall N."/>
            <person name="Watson M."/>
            <person name="Adriaenssens E.M."/>
            <person name="Foster-Nyarko E."/>
            <person name="Jarju S."/>
            <person name="Secka A."/>
            <person name="Antonio M."/>
            <person name="Oren A."/>
            <person name="Chaudhuri R.R."/>
            <person name="La Ragione R."/>
            <person name="Hildebrand F."/>
            <person name="Pallen M.J."/>
        </authorList>
    </citation>
    <scope>NUCLEOTIDE SEQUENCE</scope>
    <source>
        <strain evidence="9">ChiHjej13B12-24818</strain>
    </source>
</reference>
<dbReference type="GO" id="GO:0006508">
    <property type="term" value="P:proteolysis"/>
    <property type="evidence" value="ECO:0007669"/>
    <property type="project" value="UniProtKB-KW"/>
</dbReference>
<dbReference type="EMBL" id="DWZH01000118">
    <property type="protein sequence ID" value="HJB11779.1"/>
    <property type="molecule type" value="Genomic_DNA"/>
</dbReference>
<dbReference type="AlphaFoldDB" id="A0A9D2RPW2"/>
<evidence type="ECO:0000256" key="4">
    <source>
        <dbReference type="ARBA" id="ARBA00022801"/>
    </source>
</evidence>
<name>A0A9D2RPW2_9MICO</name>
<evidence type="ECO:0000256" key="2">
    <source>
        <dbReference type="ARBA" id="ARBA00022670"/>
    </source>
</evidence>
<keyword evidence="6" id="KW-0238">DNA-binding</keyword>
<dbReference type="GO" id="GO:0003697">
    <property type="term" value="F:single-stranded DNA binding"/>
    <property type="evidence" value="ECO:0007669"/>
    <property type="project" value="InterPro"/>
</dbReference>
<gene>
    <name evidence="9" type="ORF">H9786_14870</name>
</gene>
<dbReference type="Proteomes" id="UP000823823">
    <property type="component" value="Unassembled WGS sequence"/>
</dbReference>
<dbReference type="GO" id="GO:0008233">
    <property type="term" value="F:peptidase activity"/>
    <property type="evidence" value="ECO:0007669"/>
    <property type="project" value="UniProtKB-KW"/>
</dbReference>
<proteinExistence type="inferred from homology"/>
<keyword evidence="4 8" id="KW-0378">Hydrolase</keyword>
<evidence type="ECO:0000313" key="9">
    <source>
        <dbReference type="EMBL" id="HJB11779.1"/>
    </source>
</evidence>